<gene>
    <name evidence="1" type="primary">IFT88_3</name>
    <name evidence="1" type="ORF">OS493_040302</name>
</gene>
<accession>A0A9X0CJ46</accession>
<protein>
    <submittedName>
        <fullName evidence="1">Intraflagellar transport protein 88</fullName>
    </submittedName>
</protein>
<dbReference type="OrthoDB" id="1926212at2759"/>
<evidence type="ECO:0000313" key="2">
    <source>
        <dbReference type="Proteomes" id="UP001163046"/>
    </source>
</evidence>
<feature type="non-terminal residue" evidence="1">
    <location>
        <position position="1"/>
    </location>
</feature>
<reference evidence="1" key="1">
    <citation type="submission" date="2023-01" db="EMBL/GenBank/DDBJ databases">
        <title>Genome assembly of the deep-sea coral Lophelia pertusa.</title>
        <authorList>
            <person name="Herrera S."/>
            <person name="Cordes E."/>
        </authorList>
    </citation>
    <scope>NUCLEOTIDE SEQUENCE</scope>
    <source>
        <strain evidence="1">USNM1676648</strain>
        <tissue evidence="1">Polyp</tissue>
    </source>
</reference>
<dbReference type="GO" id="GO:1905515">
    <property type="term" value="P:non-motile cilium assembly"/>
    <property type="evidence" value="ECO:0007669"/>
    <property type="project" value="TreeGrafter"/>
</dbReference>
<dbReference type="EMBL" id="MU827639">
    <property type="protein sequence ID" value="KAJ7346442.1"/>
    <property type="molecule type" value="Genomic_DNA"/>
</dbReference>
<keyword evidence="2" id="KW-1185">Reference proteome</keyword>
<comment type="caution">
    <text evidence="1">The sequence shown here is derived from an EMBL/GenBank/DDBJ whole genome shotgun (WGS) entry which is preliminary data.</text>
</comment>
<dbReference type="PANTHER" id="PTHR44117:SF1">
    <property type="entry name" value="INTRAFLAGELLAR TRANSPORT PROTEIN 88 HOMOLOG"/>
    <property type="match status" value="1"/>
</dbReference>
<dbReference type="SUPFAM" id="SSF48452">
    <property type="entry name" value="TPR-like"/>
    <property type="match status" value="1"/>
</dbReference>
<sequence length="99" mass="11445">IRNDRLRQIERQKCIECVKGHHLTWNLPNELEITKAITYLKEKDLAKAIETLKGFEKKDSKVQSCAATNLSFLYFLENEVSQADKYAELAITADRYNPA</sequence>
<proteinExistence type="predicted"/>
<dbReference type="GO" id="GO:0019894">
    <property type="term" value="F:kinesin binding"/>
    <property type="evidence" value="ECO:0007669"/>
    <property type="project" value="TreeGrafter"/>
</dbReference>
<dbReference type="GO" id="GO:0097730">
    <property type="term" value="C:non-motile cilium"/>
    <property type="evidence" value="ECO:0007669"/>
    <property type="project" value="TreeGrafter"/>
</dbReference>
<evidence type="ECO:0000313" key="1">
    <source>
        <dbReference type="EMBL" id="KAJ7346442.1"/>
    </source>
</evidence>
<dbReference type="GO" id="GO:0042073">
    <property type="term" value="P:intraciliary transport"/>
    <property type="evidence" value="ECO:0007669"/>
    <property type="project" value="TreeGrafter"/>
</dbReference>
<dbReference type="Proteomes" id="UP001163046">
    <property type="component" value="Unassembled WGS sequence"/>
</dbReference>
<name>A0A9X0CJ46_9CNID</name>
<dbReference type="InterPro" id="IPR011990">
    <property type="entry name" value="TPR-like_helical_dom_sf"/>
</dbReference>
<dbReference type="AlphaFoldDB" id="A0A9X0CJ46"/>
<dbReference type="PANTHER" id="PTHR44117">
    <property type="entry name" value="INTRAFLAGELLAR TRANSPORT PROTEIN 88 HOMOLOG"/>
    <property type="match status" value="1"/>
</dbReference>
<dbReference type="GO" id="GO:0036064">
    <property type="term" value="C:ciliary basal body"/>
    <property type="evidence" value="ECO:0007669"/>
    <property type="project" value="TreeGrafter"/>
</dbReference>
<dbReference type="GO" id="GO:0005814">
    <property type="term" value="C:centriole"/>
    <property type="evidence" value="ECO:0007669"/>
    <property type="project" value="TreeGrafter"/>
</dbReference>
<dbReference type="GO" id="GO:0097546">
    <property type="term" value="C:ciliary base"/>
    <property type="evidence" value="ECO:0007669"/>
    <property type="project" value="TreeGrafter"/>
</dbReference>
<organism evidence="1 2">
    <name type="scientific">Desmophyllum pertusum</name>
    <dbReference type="NCBI Taxonomy" id="174260"/>
    <lineage>
        <taxon>Eukaryota</taxon>
        <taxon>Metazoa</taxon>
        <taxon>Cnidaria</taxon>
        <taxon>Anthozoa</taxon>
        <taxon>Hexacorallia</taxon>
        <taxon>Scleractinia</taxon>
        <taxon>Caryophylliina</taxon>
        <taxon>Caryophylliidae</taxon>
        <taxon>Desmophyllum</taxon>
    </lineage>
</organism>
<feature type="non-terminal residue" evidence="1">
    <location>
        <position position="99"/>
    </location>
</feature>